<dbReference type="Proteomes" id="UP000677913">
    <property type="component" value="Unassembled WGS sequence"/>
</dbReference>
<keyword evidence="2" id="KW-1185">Reference proteome</keyword>
<evidence type="ECO:0000313" key="1">
    <source>
        <dbReference type="EMBL" id="MBS2965319.1"/>
    </source>
</evidence>
<proteinExistence type="predicted"/>
<dbReference type="EMBL" id="JAGSXH010000078">
    <property type="protein sequence ID" value="MBS2965319.1"/>
    <property type="molecule type" value="Genomic_DNA"/>
</dbReference>
<dbReference type="RefSeq" id="WP_211469677.1">
    <property type="nucleotide sequence ID" value="NZ_JAGSXH010000078.1"/>
</dbReference>
<name>A0A8J8BG28_9ACTN</name>
<reference evidence="1" key="1">
    <citation type="submission" date="2021-04" db="EMBL/GenBank/DDBJ databases">
        <title>Genome based classification of Actinospica acidithermotolerans sp. nov., an actinobacterium isolated from an Indonesian hot spring.</title>
        <authorList>
            <person name="Kusuma A.B."/>
            <person name="Putra K.E."/>
            <person name="Nafisah S."/>
            <person name="Loh J."/>
            <person name="Nouioui I."/>
            <person name="Goodfellow M."/>
        </authorList>
    </citation>
    <scope>NUCLEOTIDE SEQUENCE</scope>
    <source>
        <strain evidence="1">DSM 45618</strain>
    </source>
</reference>
<evidence type="ECO:0000313" key="2">
    <source>
        <dbReference type="Proteomes" id="UP000677913"/>
    </source>
</evidence>
<organism evidence="1 2">
    <name type="scientific">Actinocrinis puniceicyclus</name>
    <dbReference type="NCBI Taxonomy" id="977794"/>
    <lineage>
        <taxon>Bacteria</taxon>
        <taxon>Bacillati</taxon>
        <taxon>Actinomycetota</taxon>
        <taxon>Actinomycetes</taxon>
        <taxon>Catenulisporales</taxon>
        <taxon>Actinospicaceae</taxon>
        <taxon>Actinocrinis</taxon>
    </lineage>
</organism>
<gene>
    <name evidence="1" type="ORF">KGA66_19875</name>
</gene>
<comment type="caution">
    <text evidence="1">The sequence shown here is derived from an EMBL/GenBank/DDBJ whole genome shotgun (WGS) entry which is preliminary data.</text>
</comment>
<protein>
    <submittedName>
        <fullName evidence="1">Uncharacterized protein</fullName>
    </submittedName>
</protein>
<accession>A0A8J8BG28</accession>
<sequence>MGARTAAFVLSAVLVFFLGLCGWEGALALHSGFTGGGASAGLLGARH</sequence>
<dbReference type="AlphaFoldDB" id="A0A8J8BG28"/>